<protein>
    <recommendedName>
        <fullName evidence="4">DUF819 domain-containing protein</fullName>
    </recommendedName>
</protein>
<evidence type="ECO:0000313" key="3">
    <source>
        <dbReference type="Proteomes" id="UP000001449"/>
    </source>
</evidence>
<accession>B8C2C6</accession>
<dbReference type="EMBL" id="CM000642">
    <property type="protein sequence ID" value="EED92360.1"/>
    <property type="molecule type" value="Genomic_DNA"/>
</dbReference>
<feature type="transmembrane region" description="Helical" evidence="1">
    <location>
        <begin position="67"/>
        <end position="85"/>
    </location>
</feature>
<dbReference type="PANTHER" id="PTHR34289:SF8">
    <property type="entry name" value="DUF819 DOMAIN-CONTAINING PROTEIN"/>
    <property type="match status" value="1"/>
</dbReference>
<feature type="transmembrane region" description="Helical" evidence="1">
    <location>
        <begin position="288"/>
        <end position="308"/>
    </location>
</feature>
<keyword evidence="1" id="KW-0812">Transmembrane</keyword>
<dbReference type="Pfam" id="PF05684">
    <property type="entry name" value="DUF819"/>
    <property type="match status" value="1"/>
</dbReference>
<feature type="transmembrane region" description="Helical" evidence="1">
    <location>
        <begin position="42"/>
        <end position="61"/>
    </location>
</feature>
<organism evidence="2 3">
    <name type="scientific">Thalassiosira pseudonana</name>
    <name type="common">Marine diatom</name>
    <name type="synonym">Cyclotella nana</name>
    <dbReference type="NCBI Taxonomy" id="35128"/>
    <lineage>
        <taxon>Eukaryota</taxon>
        <taxon>Sar</taxon>
        <taxon>Stramenopiles</taxon>
        <taxon>Ochrophyta</taxon>
        <taxon>Bacillariophyta</taxon>
        <taxon>Coscinodiscophyceae</taxon>
        <taxon>Thalassiosirophycidae</taxon>
        <taxon>Thalassiosirales</taxon>
        <taxon>Thalassiosiraceae</taxon>
        <taxon>Thalassiosira</taxon>
    </lineage>
</organism>
<dbReference type="InParanoid" id="B8C2C6"/>
<dbReference type="PaxDb" id="35128-Thaps5236"/>
<dbReference type="STRING" id="35128.B8C2C6"/>
<keyword evidence="1" id="KW-0472">Membrane</keyword>
<dbReference type="GeneID" id="7446416"/>
<dbReference type="AlphaFoldDB" id="B8C2C6"/>
<name>B8C2C6_THAPS</name>
<evidence type="ECO:0008006" key="4">
    <source>
        <dbReference type="Google" id="ProtNLM"/>
    </source>
</evidence>
<gene>
    <name evidence="2" type="ORF">THAPSDRAFT_5236</name>
</gene>
<evidence type="ECO:0000256" key="1">
    <source>
        <dbReference type="SAM" id="Phobius"/>
    </source>
</evidence>
<dbReference type="InterPro" id="IPR008537">
    <property type="entry name" value="DUF819"/>
</dbReference>
<feature type="transmembrane region" description="Helical" evidence="1">
    <location>
        <begin position="314"/>
        <end position="332"/>
    </location>
</feature>
<sequence length="402" mass="41896">MAVFVDERRCLPIDTLHHQKQLHHYTWCGIAMEQKTTFGKALSAPLVTMLISLCLANVGVMPFTSPAYGLINRILVPLAVPLFLFDSDIKRVVRDAGSLLMAFLVGAVSTVVGTLGALALVPLKSLGDQGWKVASALTARHIGGAINFVAVADTLSLDGGIVSAAIAADNVVVALYFAFLFYLATVGEGTRDNLNNESKANVSSTISDNALSEEIVIPDEKPLPITTSSIAYSLATASCLVTVGGWLTSAICPTLSSMVITSLLTVASATAFPSWFQSLRSSGTAIGILFLQLFFAASGAAGSLVLVLRQAPSLIAFSVLQLAIHFAVLMGLGRGVLRLKLNELYLASNANVGGPTTAAAMAQAKEWPTLVLPALLVGVLGYGTATAASLSLGPLLIQLAAR</sequence>
<dbReference type="PANTHER" id="PTHR34289">
    <property type="entry name" value="PROTEIN, PUTATIVE (DUF819)-RELATED"/>
    <property type="match status" value="1"/>
</dbReference>
<reference evidence="2 3" key="2">
    <citation type="journal article" date="2008" name="Nature">
        <title>The Phaeodactylum genome reveals the evolutionary history of diatom genomes.</title>
        <authorList>
            <person name="Bowler C."/>
            <person name="Allen A.E."/>
            <person name="Badger J.H."/>
            <person name="Grimwood J."/>
            <person name="Jabbari K."/>
            <person name="Kuo A."/>
            <person name="Maheswari U."/>
            <person name="Martens C."/>
            <person name="Maumus F."/>
            <person name="Otillar R.P."/>
            <person name="Rayko E."/>
            <person name="Salamov A."/>
            <person name="Vandepoele K."/>
            <person name="Beszteri B."/>
            <person name="Gruber A."/>
            <person name="Heijde M."/>
            <person name="Katinka M."/>
            <person name="Mock T."/>
            <person name="Valentin K."/>
            <person name="Verret F."/>
            <person name="Berges J.A."/>
            <person name="Brownlee C."/>
            <person name="Cadoret J.P."/>
            <person name="Chiovitti A."/>
            <person name="Choi C.J."/>
            <person name="Coesel S."/>
            <person name="De Martino A."/>
            <person name="Detter J.C."/>
            <person name="Durkin C."/>
            <person name="Falciatore A."/>
            <person name="Fournet J."/>
            <person name="Haruta M."/>
            <person name="Huysman M.J."/>
            <person name="Jenkins B.D."/>
            <person name="Jiroutova K."/>
            <person name="Jorgensen R.E."/>
            <person name="Joubert Y."/>
            <person name="Kaplan A."/>
            <person name="Kroger N."/>
            <person name="Kroth P.G."/>
            <person name="La Roche J."/>
            <person name="Lindquist E."/>
            <person name="Lommer M."/>
            <person name="Martin-Jezequel V."/>
            <person name="Lopez P.J."/>
            <person name="Lucas S."/>
            <person name="Mangogna M."/>
            <person name="McGinnis K."/>
            <person name="Medlin L.K."/>
            <person name="Montsant A."/>
            <person name="Oudot-Le Secq M.P."/>
            <person name="Napoli C."/>
            <person name="Obornik M."/>
            <person name="Parker M.S."/>
            <person name="Petit J.L."/>
            <person name="Porcel B.M."/>
            <person name="Poulsen N."/>
            <person name="Robison M."/>
            <person name="Rychlewski L."/>
            <person name="Rynearson T.A."/>
            <person name="Schmutz J."/>
            <person name="Shapiro H."/>
            <person name="Siaut M."/>
            <person name="Stanley M."/>
            <person name="Sussman M.R."/>
            <person name="Taylor A.R."/>
            <person name="Vardi A."/>
            <person name="von Dassow P."/>
            <person name="Vyverman W."/>
            <person name="Willis A."/>
            <person name="Wyrwicz L.S."/>
            <person name="Rokhsar D.S."/>
            <person name="Weissenbach J."/>
            <person name="Armbrust E.V."/>
            <person name="Green B.R."/>
            <person name="Van de Peer Y."/>
            <person name="Grigoriev I.V."/>
        </authorList>
    </citation>
    <scope>NUCLEOTIDE SEQUENCE [LARGE SCALE GENOMIC DNA]</scope>
    <source>
        <strain evidence="2 3">CCMP1335</strain>
    </source>
</reference>
<feature type="transmembrane region" description="Helical" evidence="1">
    <location>
        <begin position="370"/>
        <end position="397"/>
    </location>
</feature>
<keyword evidence="3" id="KW-1185">Reference proteome</keyword>
<feature type="transmembrane region" description="Helical" evidence="1">
    <location>
        <begin position="161"/>
        <end position="184"/>
    </location>
</feature>
<keyword evidence="1" id="KW-1133">Transmembrane helix</keyword>
<dbReference type="eggNOG" id="ENOG502QQM4">
    <property type="taxonomic scope" value="Eukaryota"/>
</dbReference>
<dbReference type="HOGENOM" id="CLU_034724_0_0_1"/>
<feature type="transmembrane region" description="Helical" evidence="1">
    <location>
        <begin position="97"/>
        <end position="121"/>
    </location>
</feature>
<dbReference type="RefSeq" id="XP_002290608.1">
    <property type="nucleotide sequence ID" value="XM_002290572.1"/>
</dbReference>
<dbReference type="Proteomes" id="UP000001449">
    <property type="component" value="Chromosome 5"/>
</dbReference>
<reference evidence="2 3" key="1">
    <citation type="journal article" date="2004" name="Science">
        <title>The genome of the diatom Thalassiosira pseudonana: ecology, evolution, and metabolism.</title>
        <authorList>
            <person name="Armbrust E.V."/>
            <person name="Berges J.A."/>
            <person name="Bowler C."/>
            <person name="Green B.R."/>
            <person name="Martinez D."/>
            <person name="Putnam N.H."/>
            <person name="Zhou S."/>
            <person name="Allen A.E."/>
            <person name="Apt K.E."/>
            <person name="Bechner M."/>
            <person name="Brzezinski M.A."/>
            <person name="Chaal B.K."/>
            <person name="Chiovitti A."/>
            <person name="Davis A.K."/>
            <person name="Demarest M.S."/>
            <person name="Detter J.C."/>
            <person name="Glavina T."/>
            <person name="Goodstein D."/>
            <person name="Hadi M.Z."/>
            <person name="Hellsten U."/>
            <person name="Hildebrand M."/>
            <person name="Jenkins B.D."/>
            <person name="Jurka J."/>
            <person name="Kapitonov V.V."/>
            <person name="Kroger N."/>
            <person name="Lau W.W."/>
            <person name="Lane T.W."/>
            <person name="Larimer F.W."/>
            <person name="Lippmeier J.C."/>
            <person name="Lucas S."/>
            <person name="Medina M."/>
            <person name="Montsant A."/>
            <person name="Obornik M."/>
            <person name="Parker M.S."/>
            <person name="Palenik B."/>
            <person name="Pazour G.J."/>
            <person name="Richardson P.M."/>
            <person name="Rynearson T.A."/>
            <person name="Saito M.A."/>
            <person name="Schwartz D.C."/>
            <person name="Thamatrakoln K."/>
            <person name="Valentin K."/>
            <person name="Vardi A."/>
            <person name="Wilkerson F.P."/>
            <person name="Rokhsar D.S."/>
        </authorList>
    </citation>
    <scope>NUCLEOTIDE SEQUENCE [LARGE SCALE GENOMIC DNA]</scope>
    <source>
        <strain evidence="2 3">CCMP1335</strain>
    </source>
</reference>
<evidence type="ECO:0000313" key="2">
    <source>
        <dbReference type="EMBL" id="EED92360.1"/>
    </source>
</evidence>
<proteinExistence type="predicted"/>
<dbReference type="KEGG" id="tps:THAPSDRAFT_5236"/>